<dbReference type="GeneID" id="92740671"/>
<dbReference type="GO" id="GO:0030313">
    <property type="term" value="C:cell envelope"/>
    <property type="evidence" value="ECO:0007669"/>
    <property type="project" value="UniProtKB-SubCell"/>
</dbReference>
<comment type="subcellular location">
    <subcellularLocation>
        <location evidence="1">Cell envelope</location>
    </subcellularLocation>
</comment>
<dbReference type="Proteomes" id="UP001243496">
    <property type="component" value="Chromosome"/>
</dbReference>
<feature type="signal peptide" evidence="2">
    <location>
        <begin position="1"/>
        <end position="24"/>
    </location>
</feature>
<sequence length="374" mass="42355">MLKKIIRKLSICCLAILCFVGLLAMGVKATGDETGNCTLESVTLKMDNVEQTFTGDLKPYKVPADVDWKNFIKNVELTKYSALYDEACKKTEHQIAGVLKINDKSTEFIKMRFSQENSIKMDIGFSIDKVEIDPNSEFIDMVFKFRYHARENTSEVNIRFIKSYPLTYNLDGGTLPKDGVTSYHSQEEITLPTPTKEGYDFAGWTGEGITTPNKNVTIPTGTTGPRSYIANWTKKQQASITTVKNDTVPVKKQLAVGTKITYKKAVYKITKSTRNSAEVTLLSIKNKKVKKFTIPAKVKLSDGRKAKVTGIAKKAFNKCKKLKKIVIKSKYLKKKQIAQNAFYGLSKKAKMKVPKNKRKVYQRWFRAKKIKIYS</sequence>
<evidence type="ECO:0000313" key="4">
    <source>
        <dbReference type="Proteomes" id="UP001243496"/>
    </source>
</evidence>
<keyword evidence="2" id="KW-0732">Signal</keyword>
<evidence type="ECO:0000256" key="2">
    <source>
        <dbReference type="SAM" id="SignalP"/>
    </source>
</evidence>
<dbReference type="NCBIfam" id="TIGR02543">
    <property type="entry name" value="List_Bact_rpt"/>
    <property type="match status" value="1"/>
</dbReference>
<dbReference type="Gene3D" id="3.40.50.12480">
    <property type="match status" value="1"/>
</dbReference>
<protein>
    <submittedName>
        <fullName evidence="3">InlB B-repeat-containing protein</fullName>
    </submittedName>
</protein>
<dbReference type="InterPro" id="IPR042229">
    <property type="entry name" value="Listeria/Bacterioides_rpt_sf"/>
</dbReference>
<dbReference type="Pfam" id="PF13306">
    <property type="entry name" value="LRR_5"/>
    <property type="match status" value="1"/>
</dbReference>
<evidence type="ECO:0000313" key="3">
    <source>
        <dbReference type="EMBL" id="WMD17389.1"/>
    </source>
</evidence>
<dbReference type="Pfam" id="PF09479">
    <property type="entry name" value="Flg_new"/>
    <property type="match status" value="1"/>
</dbReference>
<dbReference type="EMBL" id="CP132968">
    <property type="protein sequence ID" value="WMD17389.1"/>
    <property type="molecule type" value="Genomic_DNA"/>
</dbReference>
<dbReference type="InterPro" id="IPR026906">
    <property type="entry name" value="LRR_5"/>
</dbReference>
<dbReference type="RefSeq" id="WP_306857835.1">
    <property type="nucleotide sequence ID" value="NZ_CP132968.1"/>
</dbReference>
<proteinExistence type="predicted"/>
<accession>A0AAQ3PXU7</accession>
<evidence type="ECO:0000256" key="1">
    <source>
        <dbReference type="ARBA" id="ARBA00004196"/>
    </source>
</evidence>
<gene>
    <name evidence="3" type="ORF">RBI15_04665</name>
</gene>
<name>A0AAQ3PXU7_ANAHA</name>
<dbReference type="AlphaFoldDB" id="A0AAQ3PXU7"/>
<dbReference type="InterPro" id="IPR013378">
    <property type="entry name" value="InlB-like_B-rpt"/>
</dbReference>
<reference evidence="3" key="1">
    <citation type="submission" date="2023-08" db="EMBL/GenBank/DDBJ databases">
        <title>Complete Genome Sequences of butyrate producing Anaerostipes hadrus strains BA1 and GIF7 isolated from the terminal ileum of a healthy lean male.</title>
        <authorList>
            <person name="Low A."/>
            <person name="Sheludchenko M."/>
            <person name="Cheng H.E."/>
            <person name="Koh X.Q."/>
            <person name="Lee J."/>
        </authorList>
    </citation>
    <scope>NUCLEOTIDE SEQUENCE</scope>
    <source>
        <strain evidence="3">BA1</strain>
    </source>
</reference>
<feature type="chain" id="PRO_5043005898" evidence="2">
    <location>
        <begin position="25"/>
        <end position="374"/>
    </location>
</feature>
<dbReference type="Gene3D" id="2.60.40.4270">
    <property type="entry name" value="Listeria-Bacteroides repeat domain"/>
    <property type="match status" value="1"/>
</dbReference>
<organism evidence="3 4">
    <name type="scientific">Anaerostipes hadrus</name>
    <dbReference type="NCBI Taxonomy" id="649756"/>
    <lineage>
        <taxon>Bacteria</taxon>
        <taxon>Bacillati</taxon>
        <taxon>Bacillota</taxon>
        <taxon>Clostridia</taxon>
        <taxon>Lachnospirales</taxon>
        <taxon>Lachnospiraceae</taxon>
        <taxon>Anaerostipes</taxon>
    </lineage>
</organism>